<dbReference type="GO" id="GO:0006457">
    <property type="term" value="P:protein folding"/>
    <property type="evidence" value="ECO:0007669"/>
    <property type="project" value="InterPro"/>
</dbReference>
<evidence type="ECO:0000313" key="20">
    <source>
        <dbReference type="EMBL" id="KAB5591769.1"/>
    </source>
</evidence>
<dbReference type="SUPFAM" id="SSF57889">
    <property type="entry name" value="Cysteine-rich domain"/>
    <property type="match status" value="1"/>
</dbReference>
<dbReference type="PROSITE" id="PS00170">
    <property type="entry name" value="CSA_PPIASE_1"/>
    <property type="match status" value="1"/>
</dbReference>
<dbReference type="OrthoDB" id="4062651at2759"/>
<sequence length="845" mass="92789">MANVFFEIKIGDSGGPKSGGRIVFKLFDDVVPKTAKNFRELATRAVPNGYKSCGFHRIIPKFMCQGGDFINHNGTGGLSIYGPSFADENFKLKHDKPGLLSMANSGPNTNGSQFFITTVRTSWLDGKHVVFGEVVEGMDVVTLMEDVGSASGKPEKKFELMLYLSAVQQDIQGDWKRLGSGSFGNVYKGVYLGIDVAIKEVLPSNDYDVAKYFEREWRLMKEARHPNVVLFLGLSRAPSPDNRIFIVSEFIDNGNLRQLIHDTRQPLEWPLRMSILTDIARAIAYLHARRCIHRDLKGENLLMTANGRVKVTDFGFARIAARNDEEVRRLTFCGTDSYMSPEILKGEEFDLPTDVFSMGVIFCEVLARRLADDNVFKRSAPHWAIDADEVRARASPGCPPELVQLALDMCAADPQARPALREILARLRTIELAVLEKAGDAHVGSIKFLTAGRKRPGPTPRIPSFGMGVGSEIRYGQATIEDVPEPKTTAPATESVRELNDAVRHLDKITISKGPPNIFPPEHGRTPASEKSRWESPRWDGDSMYYSRRSRDFGYIPSEPGSDSASPLLQEPPTVGNSHSPSSYSETVLQMHGRDMNVSTPSGISTLKPSRLDDTLSAMTVRASPTNNANVLPDQPVHQTEPSDMSIEDATQASKIIQVETTRGSRMSVDSYHTASSAIMSPAEIPPTDSEVLGSIAAATEGSTTTMRRIVEPEPSFIHRFTIIKPGSARKATGSTSPTSNGREISPPPPDHAPLWSPFEFFFGGGYGTKCDLCMKRLGWGWKPVLECDDCGMRTHLKCGEFAPRDCGLRGPRHASPPTTVAPPISPKFKANVKRRTGENTAAPA</sequence>
<dbReference type="SUPFAM" id="SSF56112">
    <property type="entry name" value="Protein kinase-like (PK-like)"/>
    <property type="match status" value="1"/>
</dbReference>
<keyword evidence="8 15" id="KW-0067">ATP-binding</keyword>
<dbReference type="CDD" id="cd13999">
    <property type="entry name" value="STKc_MAP3K-like"/>
    <property type="match status" value="1"/>
</dbReference>
<dbReference type="Pfam" id="PF00160">
    <property type="entry name" value="Pro_isomerase"/>
    <property type="match status" value="1"/>
</dbReference>
<dbReference type="Gene3D" id="2.40.100.10">
    <property type="entry name" value="Cyclophilin-like"/>
    <property type="match status" value="1"/>
</dbReference>
<evidence type="ECO:0000256" key="3">
    <source>
        <dbReference type="ARBA" id="ARBA00021047"/>
    </source>
</evidence>
<dbReference type="FunFam" id="2.40.100.10:FF:000013">
    <property type="entry name" value="Peptidyl-prolyl cis-trans isomerase"/>
    <property type="match status" value="1"/>
</dbReference>
<evidence type="ECO:0000256" key="4">
    <source>
        <dbReference type="ARBA" id="ARBA00022527"/>
    </source>
</evidence>
<keyword evidence="21" id="KW-1185">Reference proteome</keyword>
<feature type="compositionally biased region" description="Polar residues" evidence="16">
    <location>
        <begin position="575"/>
        <end position="584"/>
    </location>
</feature>
<dbReference type="SUPFAM" id="SSF50891">
    <property type="entry name" value="Cyclophilin-like"/>
    <property type="match status" value="1"/>
</dbReference>
<dbReference type="GO" id="GO:0016018">
    <property type="term" value="F:cyclosporin A binding"/>
    <property type="evidence" value="ECO:0007669"/>
    <property type="project" value="TreeGrafter"/>
</dbReference>
<dbReference type="PROSITE" id="PS00107">
    <property type="entry name" value="PROTEIN_KINASE_ATP"/>
    <property type="match status" value="1"/>
</dbReference>
<keyword evidence="10" id="KW-0413">Isomerase</keyword>
<dbReference type="InterPro" id="IPR020892">
    <property type="entry name" value="Cyclophilin-type_PPIase_CS"/>
</dbReference>
<evidence type="ECO:0000256" key="8">
    <source>
        <dbReference type="ARBA" id="ARBA00022840"/>
    </source>
</evidence>
<evidence type="ECO:0000256" key="12">
    <source>
        <dbReference type="ARBA" id="ARBA00037940"/>
    </source>
</evidence>
<gene>
    <name evidence="20" type="ORF">CTheo_4801</name>
</gene>
<dbReference type="AlphaFoldDB" id="A0A5N5QJF1"/>
<dbReference type="GO" id="GO:0005737">
    <property type="term" value="C:cytoplasm"/>
    <property type="evidence" value="ECO:0007669"/>
    <property type="project" value="TreeGrafter"/>
</dbReference>
<keyword evidence="5" id="KW-0479">Metal-binding</keyword>
<dbReference type="InterPro" id="IPR000719">
    <property type="entry name" value="Prot_kinase_dom"/>
</dbReference>
<keyword evidence="4" id="KW-0723">Serine/threonine-protein kinase</keyword>
<evidence type="ECO:0000256" key="16">
    <source>
        <dbReference type="SAM" id="MobiDB-lite"/>
    </source>
</evidence>
<evidence type="ECO:0000256" key="5">
    <source>
        <dbReference type="ARBA" id="ARBA00022723"/>
    </source>
</evidence>
<dbReference type="Gene3D" id="3.30.200.20">
    <property type="entry name" value="Phosphorylase Kinase, domain 1"/>
    <property type="match status" value="1"/>
</dbReference>
<evidence type="ECO:0000313" key="21">
    <source>
        <dbReference type="Proteomes" id="UP000383932"/>
    </source>
</evidence>
<dbReference type="PROSITE" id="PS50081">
    <property type="entry name" value="ZF_DAG_PE_2"/>
    <property type="match status" value="1"/>
</dbReference>
<feature type="compositionally biased region" description="Basic and acidic residues" evidence="16">
    <location>
        <begin position="522"/>
        <end position="541"/>
    </location>
</feature>
<dbReference type="Gene3D" id="3.30.60.20">
    <property type="match status" value="1"/>
</dbReference>
<dbReference type="SMART" id="SM00220">
    <property type="entry name" value="S_TKc"/>
    <property type="match status" value="1"/>
</dbReference>
<evidence type="ECO:0000259" key="18">
    <source>
        <dbReference type="PROSITE" id="PS50072"/>
    </source>
</evidence>
<accession>A0A5N5QJF1</accession>
<feature type="domain" description="PPIase cyclophilin-type" evidence="18">
    <location>
        <begin position="15"/>
        <end position="160"/>
    </location>
</feature>
<dbReference type="Gene3D" id="1.10.510.10">
    <property type="entry name" value="Transferase(Phosphotransferase) domain 1"/>
    <property type="match status" value="1"/>
</dbReference>
<dbReference type="GO" id="GO:0046872">
    <property type="term" value="F:metal ion binding"/>
    <property type="evidence" value="ECO:0007669"/>
    <property type="project" value="UniProtKB-KW"/>
</dbReference>
<evidence type="ECO:0000259" key="17">
    <source>
        <dbReference type="PROSITE" id="PS50011"/>
    </source>
</evidence>
<dbReference type="InterPro" id="IPR002130">
    <property type="entry name" value="Cyclophilin-type_PPIase_dom"/>
</dbReference>
<evidence type="ECO:0000256" key="9">
    <source>
        <dbReference type="ARBA" id="ARBA00023110"/>
    </source>
</evidence>
<dbReference type="Pfam" id="PF00130">
    <property type="entry name" value="C1_1"/>
    <property type="match status" value="1"/>
</dbReference>
<dbReference type="PANTHER" id="PTHR11071:SF561">
    <property type="entry name" value="PEPTIDYL-PROLYL CIS-TRANS ISOMERASE D-RELATED"/>
    <property type="match status" value="1"/>
</dbReference>
<evidence type="ECO:0000256" key="1">
    <source>
        <dbReference type="ARBA" id="ARBA00000971"/>
    </source>
</evidence>
<dbReference type="InterPro" id="IPR001245">
    <property type="entry name" value="Ser-Thr/Tyr_kinase_cat_dom"/>
</dbReference>
<evidence type="ECO:0000256" key="7">
    <source>
        <dbReference type="ARBA" id="ARBA00022833"/>
    </source>
</evidence>
<comment type="catalytic activity">
    <reaction evidence="1">
        <text>[protein]-peptidylproline (omega=180) = [protein]-peptidylproline (omega=0)</text>
        <dbReference type="Rhea" id="RHEA:16237"/>
        <dbReference type="Rhea" id="RHEA-COMP:10747"/>
        <dbReference type="Rhea" id="RHEA-COMP:10748"/>
        <dbReference type="ChEBI" id="CHEBI:83833"/>
        <dbReference type="ChEBI" id="CHEBI:83834"/>
        <dbReference type="EC" id="5.2.1.8"/>
    </reaction>
</comment>
<proteinExistence type="inferred from homology"/>
<dbReference type="GO" id="GO:0005524">
    <property type="term" value="F:ATP binding"/>
    <property type="evidence" value="ECO:0007669"/>
    <property type="project" value="UniProtKB-UniRule"/>
</dbReference>
<dbReference type="PROSITE" id="PS50011">
    <property type="entry name" value="PROTEIN_KINASE_DOM"/>
    <property type="match status" value="1"/>
</dbReference>
<dbReference type="SMART" id="SM00109">
    <property type="entry name" value="C1"/>
    <property type="match status" value="1"/>
</dbReference>
<feature type="domain" description="Protein kinase" evidence="17">
    <location>
        <begin position="172"/>
        <end position="430"/>
    </location>
</feature>
<name>A0A5N5QJF1_9AGAM</name>
<dbReference type="EC" id="5.2.1.8" evidence="2"/>
<dbReference type="Pfam" id="PF07714">
    <property type="entry name" value="PK_Tyr_Ser-Thr"/>
    <property type="match status" value="1"/>
</dbReference>
<dbReference type="EMBL" id="SSOP01000090">
    <property type="protein sequence ID" value="KAB5591769.1"/>
    <property type="molecule type" value="Genomic_DNA"/>
</dbReference>
<dbReference type="Proteomes" id="UP000383932">
    <property type="component" value="Unassembled WGS sequence"/>
</dbReference>
<dbReference type="InterPro" id="IPR017441">
    <property type="entry name" value="Protein_kinase_ATP_BS"/>
</dbReference>
<evidence type="ECO:0000256" key="6">
    <source>
        <dbReference type="ARBA" id="ARBA00022741"/>
    </source>
</evidence>
<keyword evidence="20" id="KW-0808">Transferase</keyword>
<dbReference type="InterPro" id="IPR011009">
    <property type="entry name" value="Kinase-like_dom_sf"/>
</dbReference>
<dbReference type="CDD" id="cd01926">
    <property type="entry name" value="cyclophilin_ABH_like"/>
    <property type="match status" value="1"/>
</dbReference>
<keyword evidence="20" id="KW-0418">Kinase</keyword>
<keyword evidence="9" id="KW-0697">Rotamase</keyword>
<feature type="binding site" evidence="15">
    <location>
        <position position="199"/>
    </location>
    <ligand>
        <name>ATP</name>
        <dbReference type="ChEBI" id="CHEBI:30616"/>
    </ligand>
</feature>
<dbReference type="GO" id="GO:0003755">
    <property type="term" value="F:peptidyl-prolyl cis-trans isomerase activity"/>
    <property type="evidence" value="ECO:0007669"/>
    <property type="project" value="UniProtKB-KW"/>
</dbReference>
<dbReference type="GO" id="GO:0004674">
    <property type="term" value="F:protein serine/threonine kinase activity"/>
    <property type="evidence" value="ECO:0007669"/>
    <property type="project" value="UniProtKB-KW"/>
</dbReference>
<dbReference type="CDD" id="cd00029">
    <property type="entry name" value="C1"/>
    <property type="match status" value="1"/>
</dbReference>
<feature type="region of interest" description="Disordered" evidence="16">
    <location>
        <begin position="728"/>
        <end position="751"/>
    </location>
</feature>
<evidence type="ECO:0000256" key="11">
    <source>
        <dbReference type="ARBA" id="ARBA00029569"/>
    </source>
</evidence>
<protein>
    <recommendedName>
        <fullName evidence="3">Peptidyl-prolyl cis-trans isomerase</fullName>
        <ecNumber evidence="2">5.2.1.8</ecNumber>
    </recommendedName>
    <alternativeName>
        <fullName evidence="14">Cyclophilin</fullName>
    </alternativeName>
    <alternativeName>
        <fullName evidence="13">Cyclosporin A-binding protein</fullName>
    </alternativeName>
    <alternativeName>
        <fullName evidence="11">Rotamase</fullName>
    </alternativeName>
</protein>
<dbReference type="PROSITE" id="PS50072">
    <property type="entry name" value="CSA_PPIASE_2"/>
    <property type="match status" value="1"/>
</dbReference>
<feature type="compositionally biased region" description="Polar residues" evidence="16">
    <location>
        <begin position="733"/>
        <end position="743"/>
    </location>
</feature>
<comment type="similarity">
    <text evidence="12">Belongs to the cyclophilin-type PPIase family. PPIase A subfamily.</text>
</comment>
<evidence type="ECO:0000256" key="14">
    <source>
        <dbReference type="ARBA" id="ARBA00081826"/>
    </source>
</evidence>
<keyword evidence="6 15" id="KW-0547">Nucleotide-binding</keyword>
<evidence type="ECO:0000259" key="19">
    <source>
        <dbReference type="PROSITE" id="PS50081"/>
    </source>
</evidence>
<organism evidence="20 21">
    <name type="scientific">Ceratobasidium theobromae</name>
    <dbReference type="NCBI Taxonomy" id="1582974"/>
    <lineage>
        <taxon>Eukaryota</taxon>
        <taxon>Fungi</taxon>
        <taxon>Dikarya</taxon>
        <taxon>Basidiomycota</taxon>
        <taxon>Agaricomycotina</taxon>
        <taxon>Agaricomycetes</taxon>
        <taxon>Cantharellales</taxon>
        <taxon>Ceratobasidiaceae</taxon>
        <taxon>Ceratobasidium</taxon>
    </lineage>
</organism>
<dbReference type="InterPro" id="IPR046349">
    <property type="entry name" value="C1-like_sf"/>
</dbReference>
<keyword evidence="7" id="KW-0862">Zinc</keyword>
<feature type="region of interest" description="Disordered" evidence="16">
    <location>
        <begin position="556"/>
        <end position="584"/>
    </location>
</feature>
<dbReference type="PROSITE" id="PS00108">
    <property type="entry name" value="PROTEIN_KINASE_ST"/>
    <property type="match status" value="1"/>
</dbReference>
<comment type="caution">
    <text evidence="20">The sequence shown here is derived from an EMBL/GenBank/DDBJ whole genome shotgun (WGS) entry which is preliminary data.</text>
</comment>
<dbReference type="PRINTS" id="PR00153">
    <property type="entry name" value="CSAPPISMRASE"/>
</dbReference>
<reference evidence="20 21" key="1">
    <citation type="journal article" date="2019" name="Fungal Biol. Biotechnol.">
        <title>Draft genome sequence of fastidious pathogen Ceratobasidium theobromae, which causes vascular-streak dieback in Theobroma cacao.</title>
        <authorList>
            <person name="Ali S.S."/>
            <person name="Asman A."/>
            <person name="Shao J."/>
            <person name="Firmansyah A.P."/>
            <person name="Susilo A.W."/>
            <person name="Rosmana A."/>
            <person name="McMahon P."/>
            <person name="Junaid M."/>
            <person name="Guest D."/>
            <person name="Kheng T.Y."/>
            <person name="Meinhardt L.W."/>
            <person name="Bailey B.A."/>
        </authorList>
    </citation>
    <scope>NUCLEOTIDE SEQUENCE [LARGE SCALE GENOMIC DNA]</scope>
    <source>
        <strain evidence="20 21">CT2</strain>
    </source>
</reference>
<evidence type="ECO:0000256" key="13">
    <source>
        <dbReference type="ARBA" id="ARBA00043067"/>
    </source>
</evidence>
<feature type="region of interest" description="Disordered" evidence="16">
    <location>
        <begin position="511"/>
        <end position="541"/>
    </location>
</feature>
<feature type="domain" description="Phorbol-ester/DAG-type" evidence="19">
    <location>
        <begin position="751"/>
        <end position="807"/>
    </location>
</feature>
<evidence type="ECO:0000256" key="2">
    <source>
        <dbReference type="ARBA" id="ARBA00013194"/>
    </source>
</evidence>
<dbReference type="InterPro" id="IPR029000">
    <property type="entry name" value="Cyclophilin-like_dom_sf"/>
</dbReference>
<dbReference type="InterPro" id="IPR008271">
    <property type="entry name" value="Ser/Thr_kinase_AS"/>
</dbReference>
<dbReference type="PANTHER" id="PTHR11071">
    <property type="entry name" value="PEPTIDYL-PROLYL CIS-TRANS ISOMERASE"/>
    <property type="match status" value="1"/>
</dbReference>
<dbReference type="InterPro" id="IPR002219">
    <property type="entry name" value="PKC_DAG/PE"/>
</dbReference>
<evidence type="ECO:0000256" key="15">
    <source>
        <dbReference type="PROSITE-ProRule" id="PRU10141"/>
    </source>
</evidence>
<evidence type="ECO:0000256" key="10">
    <source>
        <dbReference type="ARBA" id="ARBA00023235"/>
    </source>
</evidence>